<sequence>MPILKLYQGLTQVQVNEEMADDAPDFKITTDLVKPLHYAPSELYHYLDAVLKPGSRHDQNNLKYVTDAAFIGENFDFNSVPFTAKLKDFEAKMAFARNLVSDLNRHVAVNINTQDHTFELLFVD</sequence>
<gene>
    <name evidence="1" type="ORF">HMPREF0539_2245</name>
</gene>
<protein>
    <submittedName>
        <fullName evidence="1">Uncharacterized protein</fullName>
    </submittedName>
</protein>
<dbReference type="HOGENOM" id="CLU_2035081_0_0_9"/>
<accession>C2JZB0</accession>
<reference evidence="1" key="1">
    <citation type="submission" date="2009-01" db="EMBL/GenBank/DDBJ databases">
        <authorList>
            <person name="Qin X."/>
            <person name="Bachman B."/>
            <person name="Battles P."/>
            <person name="Bell A."/>
            <person name="Bess C."/>
            <person name="Bickham C."/>
            <person name="Chaboub L."/>
            <person name="Chen D."/>
            <person name="Coyle M."/>
            <person name="Deiros D.R."/>
            <person name="Dinh H."/>
            <person name="Forbes L."/>
            <person name="Fowler G."/>
            <person name="Francisco L."/>
            <person name="Fu Q."/>
            <person name="Gubbala S."/>
            <person name="Hale W."/>
            <person name="Han Y."/>
            <person name="Hemphill L."/>
            <person name="Highlander S.K."/>
            <person name="Hirani K."/>
            <person name="Hogues M."/>
            <person name="Jackson L."/>
            <person name="Jakkamsetti A."/>
            <person name="Javaid M."/>
            <person name="Jiang H."/>
            <person name="Korchina V."/>
            <person name="Kovar C."/>
            <person name="Lara F."/>
            <person name="Lee S."/>
            <person name="Mata R."/>
            <person name="Mathew T."/>
            <person name="Moen C."/>
            <person name="Morales K."/>
            <person name="Munidasa M."/>
            <person name="Nazareth L."/>
            <person name="Ngo R."/>
            <person name="Nguyen L."/>
            <person name="Okwuonu G."/>
            <person name="Ongeri F."/>
            <person name="Patil S."/>
            <person name="Petrosino J."/>
            <person name="Pham C."/>
            <person name="Pham P."/>
            <person name="Pu L.-L."/>
            <person name="Puazo M."/>
            <person name="Raj R."/>
            <person name="Reid J."/>
            <person name="Rouhana J."/>
            <person name="Saada N."/>
            <person name="Shang Y."/>
            <person name="Simmons D."/>
            <person name="Thornton R."/>
            <person name="Warren J."/>
            <person name="Weissenberger G."/>
            <person name="Zhang J."/>
            <person name="Zhang L."/>
            <person name="Zhou C."/>
            <person name="Zhu D."/>
            <person name="Muzny D."/>
            <person name="Worley K."/>
            <person name="Gibbs R."/>
        </authorList>
    </citation>
    <scope>NUCLEOTIDE SEQUENCE [LARGE SCALE GENOMIC DNA]</scope>
    <source>
        <strain evidence="1">LMS2-1</strain>
    </source>
</reference>
<evidence type="ECO:0000313" key="1">
    <source>
        <dbReference type="EMBL" id="EEN79650.1"/>
    </source>
</evidence>
<evidence type="ECO:0000313" key="2">
    <source>
        <dbReference type="Proteomes" id="UP000004525"/>
    </source>
</evidence>
<dbReference type="AlphaFoldDB" id="C2JZB0"/>
<name>C2JZB0_LACRM</name>
<dbReference type="Proteomes" id="UP000004525">
    <property type="component" value="Unassembled WGS sequence"/>
</dbReference>
<comment type="caution">
    <text evidence="1">The sequence shown here is derived from an EMBL/GenBank/DDBJ whole genome shotgun (WGS) entry which is preliminary data.</text>
</comment>
<dbReference type="EMBL" id="ACIZ01000096">
    <property type="protein sequence ID" value="EEN79650.1"/>
    <property type="molecule type" value="Genomic_DNA"/>
</dbReference>
<organism evidence="1 2">
    <name type="scientific">Lacticaseibacillus rhamnosus (strain LMS2-1)</name>
    <dbReference type="NCBI Taxonomy" id="525361"/>
    <lineage>
        <taxon>Bacteria</taxon>
        <taxon>Bacillati</taxon>
        <taxon>Bacillota</taxon>
        <taxon>Bacilli</taxon>
        <taxon>Lactobacillales</taxon>
        <taxon>Lactobacillaceae</taxon>
        <taxon>Lacticaseibacillus</taxon>
    </lineage>
</organism>
<keyword evidence="2" id="KW-1185">Reference proteome</keyword>
<proteinExistence type="predicted"/>